<keyword evidence="11" id="KW-1185">Reference proteome</keyword>
<comment type="similarity">
    <text evidence="4">Belongs to the Antp homeobox family. IPF1/XlHbox-8 subfamily.</text>
</comment>
<dbReference type="PROSITE" id="PS50071">
    <property type="entry name" value="HOMEOBOX_2"/>
    <property type="match status" value="1"/>
</dbReference>
<evidence type="ECO:0000256" key="8">
    <source>
        <dbReference type="SAM" id="MobiDB-lite"/>
    </source>
</evidence>
<evidence type="ECO:0000256" key="6">
    <source>
        <dbReference type="PROSITE-ProRule" id="PRU00108"/>
    </source>
</evidence>
<dbReference type="CDD" id="cd00086">
    <property type="entry name" value="homeodomain"/>
    <property type="match status" value="1"/>
</dbReference>
<dbReference type="GO" id="GO:0005634">
    <property type="term" value="C:nucleus"/>
    <property type="evidence" value="ECO:0007669"/>
    <property type="project" value="UniProtKB-SubCell"/>
</dbReference>
<dbReference type="SMART" id="SM00389">
    <property type="entry name" value="HOX"/>
    <property type="match status" value="1"/>
</dbReference>
<feature type="region of interest" description="Disordered" evidence="8">
    <location>
        <begin position="203"/>
        <end position="268"/>
    </location>
</feature>
<dbReference type="GO" id="GO:0000978">
    <property type="term" value="F:RNA polymerase II cis-regulatory region sequence-specific DNA binding"/>
    <property type="evidence" value="ECO:0007669"/>
    <property type="project" value="TreeGrafter"/>
</dbReference>
<feature type="compositionally biased region" description="Polar residues" evidence="8">
    <location>
        <begin position="244"/>
        <end position="259"/>
    </location>
</feature>
<dbReference type="InterPro" id="IPR001356">
    <property type="entry name" value="HD"/>
</dbReference>
<evidence type="ECO:0000256" key="5">
    <source>
        <dbReference type="ARBA" id="ARBA00040412"/>
    </source>
</evidence>
<feature type="region of interest" description="Disordered" evidence="8">
    <location>
        <begin position="21"/>
        <end position="111"/>
    </location>
</feature>
<dbReference type="PRINTS" id="PR00024">
    <property type="entry name" value="HOMEOBOX"/>
</dbReference>
<proteinExistence type="inferred from homology"/>
<dbReference type="InterPro" id="IPR020479">
    <property type="entry name" value="HD_metazoa"/>
</dbReference>
<dbReference type="FunFam" id="1.10.10.60:FF:000176">
    <property type="entry name" value="pancreas/duodenum homeobox protein 1"/>
    <property type="match status" value="1"/>
</dbReference>
<accession>A0A401PIJ6</accession>
<dbReference type="PRINTS" id="PR00025">
    <property type="entry name" value="ANTENNAPEDIA"/>
</dbReference>
<evidence type="ECO:0000313" key="10">
    <source>
        <dbReference type="EMBL" id="GCB72960.1"/>
    </source>
</evidence>
<dbReference type="Gene3D" id="1.10.10.60">
    <property type="entry name" value="Homeodomain-like"/>
    <property type="match status" value="1"/>
</dbReference>
<name>A0A401PIJ6_SCYTO</name>
<evidence type="ECO:0000256" key="3">
    <source>
        <dbReference type="ARBA" id="ARBA00023242"/>
    </source>
</evidence>
<dbReference type="AlphaFoldDB" id="A0A401PIJ6"/>
<evidence type="ECO:0000256" key="7">
    <source>
        <dbReference type="RuleBase" id="RU000682"/>
    </source>
</evidence>
<organism evidence="10 11">
    <name type="scientific">Scyliorhinus torazame</name>
    <name type="common">Cloudy catshark</name>
    <name type="synonym">Catulus torazame</name>
    <dbReference type="NCBI Taxonomy" id="75743"/>
    <lineage>
        <taxon>Eukaryota</taxon>
        <taxon>Metazoa</taxon>
        <taxon>Chordata</taxon>
        <taxon>Craniata</taxon>
        <taxon>Vertebrata</taxon>
        <taxon>Chondrichthyes</taxon>
        <taxon>Elasmobranchii</taxon>
        <taxon>Galeomorphii</taxon>
        <taxon>Galeoidea</taxon>
        <taxon>Carcharhiniformes</taxon>
        <taxon>Scyliorhinidae</taxon>
        <taxon>Scyliorhinus</taxon>
    </lineage>
</organism>
<dbReference type="OMA" id="SHSHTWK"/>
<evidence type="ECO:0000313" key="11">
    <source>
        <dbReference type="Proteomes" id="UP000288216"/>
    </source>
</evidence>
<dbReference type="InterPro" id="IPR017970">
    <property type="entry name" value="Homeobox_CS"/>
</dbReference>
<sequence length="268" mass="30425">MNSEEHYYAPAQMYKESCAYQRSQAQEYNPSPPACLYVGRQPPSSYSNPSLAALEQGSPADISPFDVPAISEDPTVSHHHQPQQQHPDPQTHQGACFGTGSEMGTLDEHNRTHMPFPWMKSTKSHAHLWKGQWPGTSFMVEQEENKRTRTAYTRAQLLELEKEFLFNKYISRPRRVELAVMLNLTERHIKIWFQNRRMKWKKEEDKKRVRSGAPEQDSVVSSGDLKDEVCAPNNPIGRELLSVGVTSSQPTSSLRSQGAATRDSVKNS</sequence>
<evidence type="ECO:0000256" key="1">
    <source>
        <dbReference type="ARBA" id="ARBA00023125"/>
    </source>
</evidence>
<feature type="domain" description="Homeobox" evidence="9">
    <location>
        <begin position="143"/>
        <end position="203"/>
    </location>
</feature>
<dbReference type="GO" id="GO:0003309">
    <property type="term" value="P:type B pancreatic cell differentiation"/>
    <property type="evidence" value="ECO:0007669"/>
    <property type="project" value="TreeGrafter"/>
</dbReference>
<dbReference type="GO" id="GO:0045944">
    <property type="term" value="P:positive regulation of transcription by RNA polymerase II"/>
    <property type="evidence" value="ECO:0007669"/>
    <property type="project" value="UniProtKB-ARBA"/>
</dbReference>
<dbReference type="Pfam" id="PF00046">
    <property type="entry name" value="Homeodomain"/>
    <property type="match status" value="1"/>
</dbReference>
<dbReference type="EMBL" id="BFAA01000556">
    <property type="protein sequence ID" value="GCB72960.1"/>
    <property type="molecule type" value="Genomic_DNA"/>
</dbReference>
<reference evidence="10 11" key="1">
    <citation type="journal article" date="2018" name="Nat. Ecol. Evol.">
        <title>Shark genomes provide insights into elasmobranch evolution and the origin of vertebrates.</title>
        <authorList>
            <person name="Hara Y"/>
            <person name="Yamaguchi K"/>
            <person name="Onimaru K"/>
            <person name="Kadota M"/>
            <person name="Koyanagi M"/>
            <person name="Keeley SD"/>
            <person name="Tatsumi K"/>
            <person name="Tanaka K"/>
            <person name="Motone F"/>
            <person name="Kageyama Y"/>
            <person name="Nozu R"/>
            <person name="Adachi N"/>
            <person name="Nishimura O"/>
            <person name="Nakagawa R"/>
            <person name="Tanegashima C"/>
            <person name="Kiyatake I"/>
            <person name="Matsumoto R"/>
            <person name="Murakumo K"/>
            <person name="Nishida K"/>
            <person name="Terakita A"/>
            <person name="Kuratani S"/>
            <person name="Sato K"/>
            <person name="Hyodo S Kuraku.S."/>
        </authorList>
    </citation>
    <scope>NUCLEOTIDE SEQUENCE [LARGE SCALE GENOMIC DNA]</scope>
</reference>
<protein>
    <recommendedName>
        <fullName evidence="5">Pancreas/duodenum homeobox protein 1</fullName>
    </recommendedName>
</protein>
<dbReference type="OrthoDB" id="6159439at2759"/>
<feature type="compositionally biased region" description="Low complexity" evidence="8">
    <location>
        <begin position="82"/>
        <end position="93"/>
    </location>
</feature>
<dbReference type="PROSITE" id="PS00027">
    <property type="entry name" value="HOMEOBOX_1"/>
    <property type="match status" value="1"/>
</dbReference>
<dbReference type="GO" id="GO:0000981">
    <property type="term" value="F:DNA-binding transcription factor activity, RNA polymerase II-specific"/>
    <property type="evidence" value="ECO:0007669"/>
    <property type="project" value="InterPro"/>
</dbReference>
<dbReference type="PANTHER" id="PTHR45664:SF12">
    <property type="entry name" value="PANCREAS_DUODENUM HOMEOBOX PROTEIN 1"/>
    <property type="match status" value="1"/>
</dbReference>
<keyword evidence="3 6" id="KW-0539">Nucleus</keyword>
<dbReference type="PANTHER" id="PTHR45664">
    <property type="entry name" value="PROTEIN ZERKNUELLT 1-RELATED"/>
    <property type="match status" value="1"/>
</dbReference>
<evidence type="ECO:0000256" key="4">
    <source>
        <dbReference type="ARBA" id="ARBA00038297"/>
    </source>
</evidence>
<dbReference type="SUPFAM" id="SSF46689">
    <property type="entry name" value="Homeodomain-like"/>
    <property type="match status" value="1"/>
</dbReference>
<keyword evidence="1 6" id="KW-0238">DNA-binding</keyword>
<dbReference type="Proteomes" id="UP000288216">
    <property type="component" value="Unassembled WGS sequence"/>
</dbReference>
<feature type="DNA-binding region" description="Homeobox" evidence="6">
    <location>
        <begin position="145"/>
        <end position="204"/>
    </location>
</feature>
<dbReference type="InterPro" id="IPR009057">
    <property type="entry name" value="Homeodomain-like_sf"/>
</dbReference>
<comment type="caution">
    <text evidence="10">The sequence shown here is derived from an EMBL/GenBank/DDBJ whole genome shotgun (WGS) entry which is preliminary data.</text>
</comment>
<gene>
    <name evidence="10" type="ORF">scyTo_0002272</name>
</gene>
<dbReference type="STRING" id="75743.A0A401PIJ6"/>
<evidence type="ECO:0000259" key="9">
    <source>
        <dbReference type="PROSITE" id="PS50071"/>
    </source>
</evidence>
<comment type="subcellular location">
    <subcellularLocation>
        <location evidence="6 7">Nucleus</location>
    </subcellularLocation>
</comment>
<evidence type="ECO:0000256" key="2">
    <source>
        <dbReference type="ARBA" id="ARBA00023155"/>
    </source>
</evidence>
<keyword evidence="2 6" id="KW-0371">Homeobox</keyword>
<dbReference type="InterPro" id="IPR017995">
    <property type="entry name" value="Homeobox_antennapedia"/>
</dbReference>